<dbReference type="Pfam" id="PF22621">
    <property type="entry name" value="CurL-like_PKS_C"/>
    <property type="match status" value="1"/>
</dbReference>
<dbReference type="SMART" id="SM00827">
    <property type="entry name" value="PKS_AT"/>
    <property type="match status" value="1"/>
</dbReference>
<dbReference type="InterPro" id="IPR014030">
    <property type="entry name" value="Ketoacyl_synth_N"/>
</dbReference>
<dbReference type="PROSITE" id="PS52004">
    <property type="entry name" value="KS3_2"/>
    <property type="match status" value="1"/>
</dbReference>
<evidence type="ECO:0000259" key="9">
    <source>
        <dbReference type="PROSITE" id="PS50075"/>
    </source>
</evidence>
<dbReference type="SUPFAM" id="SSF53901">
    <property type="entry name" value="Thiolase-like"/>
    <property type="match status" value="1"/>
</dbReference>
<dbReference type="PANTHER" id="PTHR43775">
    <property type="entry name" value="FATTY ACID SYNTHASE"/>
    <property type="match status" value="1"/>
</dbReference>
<sequence length="2172" mass="236117">MNILIFGDQTADQYPLLRKAVLRKDNALLSTFIERTGVVLRDEIKRLPRSQRDNFPDFLNVSMLVEGYYEKGMKIPQLESCLVTISQLAHYIGYYSEHPTEIPVPSNTRVLGLCTGILAAAAVASAKSLSDLLPLAIETVRIAFRAGTCVAAAKYALEYPGESQQCWSTIVAGTSEQSAKDALADFHQEKGIPIPNQAWVSAVSVMAVTISGPPSTTRRLFEESEALKKNSRVAIPVYAPYHAAHLHSKADIDRILDREARHLLLQYRPMSLIHSASNGTCHTVSNTLELFELALSEVLQEPVRWDRLLEEVVSQVTEFSKSECSVTAIGVTNIANSLASALKAGGQTAISGKDYTAWIQSMAEGTGRTQNDKIAIVGMSGRFPGAANYEELWTLLEKGLDVHREVPPDRFDAKAHCDPSGKGKNKSHTPYGCFIEEPGLFDPRFFNMSPREAAQTDPMGRLALVTAYEALEMSGYVPNRTPSTKLHRIGTFYGQTSDDWREINAAENVDTYFITGGVRAFAPGRINYYFKFSGPSFSIDTACSSSLAAIQLACTSLWAGDCDTACAGGLNVLTNPDIFSGLSKGQFLSKTGSCKTYDNDADGYCRGDGCGSVVLKRYEDAIADKDNILGCILGAATNHSAEAVSITHPHAGAQEVLYKRVLANAGVDAHDVSYVEMHGTGTQAGDGIEMTSVTNVFAPRHRQRKPEQTLHLGAIKANIGHGEAASGINSLIKVMLMFEKNAIPANVGIKGVMNKTFPKDLGQRNVHIETQQVAYPRKGAEKRKIFLNNFSAAGGNTALIIEDGPLREAPVSQDPRCTHVVAVSARSIASLKRNIQSLITYIGEHPDTTLPSLAYTTTARRIQHNYRVIVAVNEMSKVKDALQDQLKDTYSPIAMVATKAAFTFTGQGSQYTALGQKLYLDLPSFRADIDQLDNLARMQDLPSFIPLIDGTDVTTLSPLVIQLGMACIQVALARMWSAWGVKPAVVIGHSLGEYAALHVAGVISAADMILLVGRRAQLLVADCTEYTHGMLAVKGSRESISEVLGAKMLEVACVNGPEETVLCGTVDIVDAVNETLSGRGFKATKLKVPFAFHSAQVEPILESFKAVAASVAYNKPTVPVLSPLTGEVIREAGIIGPDYLARHARETVNFWTALANGKEQNAFDEKTVWLEVGAHPVCSGMVKSSLSNAPLTAPSLRRNEDPWKTIATSLCTLYTAGVPIDFNEYHQEFNDAHELLRLPTYSFDNKRYWLDYHNNWCLTKGEAPAVAKEVPQQVAEIKSKLSTTACQRIVKEELHANSGKIVIQTDLTEPKLYKAVSGHVVNGSALCPSSLYADMAMTAADYLYKQLRPGAAPVGYNVCKMEVFKVLIADVPPAPEGQHIQLEAEADLETKEVLLKYRSVTPQGKTLQDHAVATVMYEDLDEWREEWQRVQFMVQGQIDFLHHKLQNGGAHKVLRGMAYKLFQALVDYIPTYRGMEEVILDGKQTEATAAVQFQTTPADGEFYCSPYWIDSLAHISGFIVNASDLVDSANSVYISHGWKSIKISKQLSADKKYRSYVRMQPAPGNISQGDVYIFEGDEIIGLVAGLKFQNIPRRVMNIMMPPVNKAGAAAPKALPALKPTAKPAPAKAPAAPKKAAVAVTKKTVKAAAPKASGNVITSRVMKIIAEECDLDMSELVDDAAFENMGVDSLMSLTISAKFREDLDLEISSTLFTDYPTVGSMKKFFSQYDGGAPLAEEDSTESESSDPRTPDEEEDSDTAPSSAPSSASSVSGKDDYVEVKVKETRQVTTGSVSLARQIVAEEMGVSVSEIADQADLAELGMDSLMSLTILSSLREKTGVDLPSTFLVTNATIEDIENALGMRAKPQKEVKIEKVQTKVEKKSPPKAPKTTKAPVLEQVNQKLSSNVDISKLPPATSVLLQGNAKIATKKLFFLPDGSGSATSYISIPTLSSDFAVYGLNCPFMKKPEDFTCGVEGVSALYLAEMRRRQPEGPYYVGGWSAGGVLAYEVCQQVIAQGEKIEKLLLLDSPCPVALAPLPARLHHFFDSIGLLGTGKPGGTPGWLLPHFASSIKALKEYEPIPFPEGKAPETYAIWCTDGVCGKPDDPRPPPAEEEDPAPMTWLLNNRHEFGDNGWAQLVPLEKMAFGVMGGNHFTMMRDEHAETLGKLIREGLGL</sequence>
<feature type="region of interest" description="C-terminal hotdog fold" evidence="7">
    <location>
        <begin position="1450"/>
        <end position="1597"/>
    </location>
</feature>
<feature type="compositionally biased region" description="Low complexity" evidence="8">
    <location>
        <begin position="1758"/>
        <end position="1770"/>
    </location>
</feature>
<dbReference type="FunFam" id="3.40.366.10:FF:000002">
    <property type="entry name" value="Probable polyketide synthase 2"/>
    <property type="match status" value="1"/>
</dbReference>
<dbReference type="InterPro" id="IPR018201">
    <property type="entry name" value="Ketoacyl_synth_AS"/>
</dbReference>
<dbReference type="Gene3D" id="3.40.50.1820">
    <property type="entry name" value="alpha/beta hydrolase"/>
    <property type="match status" value="1"/>
</dbReference>
<dbReference type="Gene3D" id="1.10.1200.10">
    <property type="entry name" value="ACP-like"/>
    <property type="match status" value="2"/>
</dbReference>
<evidence type="ECO:0000313" key="12">
    <source>
        <dbReference type="EMBL" id="KAF2144487.1"/>
    </source>
</evidence>
<evidence type="ECO:0000256" key="1">
    <source>
        <dbReference type="ARBA" id="ARBA00001957"/>
    </source>
</evidence>
<dbReference type="PANTHER" id="PTHR43775:SF37">
    <property type="entry name" value="SI:DKEY-61P9.11"/>
    <property type="match status" value="1"/>
</dbReference>
<dbReference type="InterPro" id="IPR016035">
    <property type="entry name" value="Acyl_Trfase/lysoPLipase"/>
</dbReference>
<dbReference type="InterPro" id="IPR042104">
    <property type="entry name" value="PKS_dehydratase_sf"/>
</dbReference>
<dbReference type="InterPro" id="IPR016039">
    <property type="entry name" value="Thiolase-like"/>
</dbReference>
<dbReference type="OrthoDB" id="329835at2759"/>
<feature type="domain" description="PKS/mFAS DH" evidence="11">
    <location>
        <begin position="1287"/>
        <end position="1597"/>
    </location>
</feature>
<keyword evidence="4" id="KW-0808">Transferase</keyword>
<evidence type="ECO:0000313" key="13">
    <source>
        <dbReference type="Proteomes" id="UP000799438"/>
    </source>
</evidence>
<evidence type="ECO:0000256" key="2">
    <source>
        <dbReference type="ARBA" id="ARBA00022450"/>
    </source>
</evidence>
<feature type="domain" description="Ketosynthase family 3 (KS3)" evidence="10">
    <location>
        <begin position="371"/>
        <end position="803"/>
    </location>
</feature>
<dbReference type="GO" id="GO:0044550">
    <property type="term" value="P:secondary metabolite biosynthetic process"/>
    <property type="evidence" value="ECO:0007669"/>
    <property type="project" value="UniProtKB-ARBA"/>
</dbReference>
<evidence type="ECO:0000256" key="7">
    <source>
        <dbReference type="PROSITE-ProRule" id="PRU01363"/>
    </source>
</evidence>
<evidence type="ECO:0000256" key="8">
    <source>
        <dbReference type="SAM" id="MobiDB-lite"/>
    </source>
</evidence>
<protein>
    <recommendedName>
        <fullName evidence="14">Polyketide synthase</fullName>
    </recommendedName>
</protein>
<dbReference type="InterPro" id="IPR029058">
    <property type="entry name" value="AB_hydrolase_fold"/>
</dbReference>
<dbReference type="PROSITE" id="PS00606">
    <property type="entry name" value="KS3_1"/>
    <property type="match status" value="1"/>
</dbReference>
<feature type="active site" description="Proton donor; for dehydratase activity" evidence="7">
    <location>
        <position position="1510"/>
    </location>
</feature>
<dbReference type="SMART" id="SM00823">
    <property type="entry name" value="PKS_PP"/>
    <property type="match status" value="2"/>
</dbReference>
<dbReference type="GeneID" id="54292920"/>
<dbReference type="PROSITE" id="PS52019">
    <property type="entry name" value="PKS_MFAS_DH"/>
    <property type="match status" value="1"/>
</dbReference>
<dbReference type="InterPro" id="IPR014043">
    <property type="entry name" value="Acyl_transferase_dom"/>
</dbReference>
<dbReference type="InterPro" id="IPR030918">
    <property type="entry name" value="PT_fungal_PKS"/>
</dbReference>
<evidence type="ECO:0000259" key="11">
    <source>
        <dbReference type="PROSITE" id="PS52019"/>
    </source>
</evidence>
<keyword evidence="3" id="KW-0597">Phosphoprotein</keyword>
<organism evidence="12 13">
    <name type="scientific">Aplosporella prunicola CBS 121167</name>
    <dbReference type="NCBI Taxonomy" id="1176127"/>
    <lineage>
        <taxon>Eukaryota</taxon>
        <taxon>Fungi</taxon>
        <taxon>Dikarya</taxon>
        <taxon>Ascomycota</taxon>
        <taxon>Pezizomycotina</taxon>
        <taxon>Dothideomycetes</taxon>
        <taxon>Dothideomycetes incertae sedis</taxon>
        <taxon>Botryosphaeriales</taxon>
        <taxon>Aplosporellaceae</taxon>
        <taxon>Aplosporella</taxon>
    </lineage>
</organism>
<name>A0A6A6BNR6_9PEZI</name>
<keyword evidence="2" id="KW-0596">Phosphopantetheine</keyword>
<comment type="cofactor">
    <cofactor evidence="1">
        <name>pantetheine 4'-phosphate</name>
        <dbReference type="ChEBI" id="CHEBI:47942"/>
    </cofactor>
</comment>
<dbReference type="InterPro" id="IPR016036">
    <property type="entry name" value="Malonyl_transacylase_ACP-bd"/>
</dbReference>
<keyword evidence="13" id="KW-1185">Reference proteome</keyword>
<dbReference type="InterPro" id="IPR049551">
    <property type="entry name" value="PKS_DH_C"/>
</dbReference>
<dbReference type="PROSITE" id="PS00012">
    <property type="entry name" value="PHOSPHOPANTETHEINE"/>
    <property type="match status" value="1"/>
</dbReference>
<dbReference type="EMBL" id="ML995479">
    <property type="protein sequence ID" value="KAF2144487.1"/>
    <property type="molecule type" value="Genomic_DNA"/>
</dbReference>
<proteinExistence type="predicted"/>
<feature type="active site" description="Proton acceptor; for dehydratase activity" evidence="7">
    <location>
        <position position="1319"/>
    </location>
</feature>
<dbReference type="Gene3D" id="3.10.129.110">
    <property type="entry name" value="Polyketide synthase dehydratase"/>
    <property type="match status" value="1"/>
</dbReference>
<dbReference type="FunFam" id="3.10.129.110:FF:000001">
    <property type="entry name" value="Sterigmatocystin biosynthesis polyketide synthase"/>
    <property type="match status" value="1"/>
</dbReference>
<dbReference type="CDD" id="cd00833">
    <property type="entry name" value="PKS"/>
    <property type="match status" value="1"/>
</dbReference>
<dbReference type="GO" id="GO:0006633">
    <property type="term" value="P:fatty acid biosynthetic process"/>
    <property type="evidence" value="ECO:0007669"/>
    <property type="project" value="InterPro"/>
</dbReference>
<dbReference type="PROSITE" id="PS50075">
    <property type="entry name" value="CARRIER"/>
    <property type="match status" value="2"/>
</dbReference>
<dbReference type="GO" id="GO:0004315">
    <property type="term" value="F:3-oxoacyl-[acyl-carrier-protein] synthase activity"/>
    <property type="evidence" value="ECO:0007669"/>
    <property type="project" value="InterPro"/>
</dbReference>
<feature type="region of interest" description="N-terminal hotdog fold" evidence="7">
    <location>
        <begin position="1287"/>
        <end position="1422"/>
    </location>
</feature>
<feature type="region of interest" description="Disordered" evidence="8">
    <location>
        <begin position="1729"/>
        <end position="1773"/>
    </location>
</feature>
<evidence type="ECO:0008006" key="14">
    <source>
        <dbReference type="Google" id="ProtNLM"/>
    </source>
</evidence>
<dbReference type="FunFam" id="3.40.50.1820:FF:000116">
    <property type="entry name" value="Sterigmatocystin biosynthesis polyketide synthase"/>
    <property type="match status" value="1"/>
</dbReference>
<dbReference type="FunFam" id="3.40.47.10:FF:000031">
    <property type="entry name" value="Sterigmatocystin biosynthesis polyketide synthase"/>
    <property type="match status" value="1"/>
</dbReference>
<evidence type="ECO:0000256" key="4">
    <source>
        <dbReference type="ARBA" id="ARBA00022679"/>
    </source>
</evidence>
<dbReference type="InterPro" id="IPR009081">
    <property type="entry name" value="PP-bd_ACP"/>
</dbReference>
<accession>A0A6A6BNR6</accession>
<dbReference type="Pfam" id="PF00109">
    <property type="entry name" value="ketoacyl-synt"/>
    <property type="match status" value="1"/>
</dbReference>
<dbReference type="SUPFAM" id="SSF55048">
    <property type="entry name" value="Probable ACP-binding domain of malonyl-CoA ACP transacylase"/>
    <property type="match status" value="1"/>
</dbReference>
<dbReference type="InterPro" id="IPR020806">
    <property type="entry name" value="PKS_PP-bd"/>
</dbReference>
<dbReference type="Pfam" id="PF02801">
    <property type="entry name" value="Ketoacyl-synt_C"/>
    <property type="match status" value="1"/>
</dbReference>
<evidence type="ECO:0000256" key="3">
    <source>
        <dbReference type="ARBA" id="ARBA00022553"/>
    </source>
</evidence>
<dbReference type="InterPro" id="IPR049900">
    <property type="entry name" value="PKS_mFAS_DH"/>
</dbReference>
<evidence type="ECO:0000259" key="10">
    <source>
        <dbReference type="PROSITE" id="PS52004"/>
    </source>
</evidence>
<dbReference type="InterPro" id="IPR014031">
    <property type="entry name" value="Ketoacyl_synth_C"/>
</dbReference>
<dbReference type="InterPro" id="IPR006162">
    <property type="entry name" value="Ppantetheine_attach_site"/>
</dbReference>
<dbReference type="Pfam" id="PF00550">
    <property type="entry name" value="PP-binding"/>
    <property type="match status" value="2"/>
</dbReference>
<dbReference type="GO" id="GO:0004312">
    <property type="term" value="F:fatty acid synthase activity"/>
    <property type="evidence" value="ECO:0007669"/>
    <property type="project" value="TreeGrafter"/>
</dbReference>
<gene>
    <name evidence="12" type="ORF">K452DRAFT_142631</name>
</gene>
<dbReference type="InterPro" id="IPR032088">
    <property type="entry name" value="SAT"/>
</dbReference>
<dbReference type="InterPro" id="IPR001227">
    <property type="entry name" value="Ac_transferase_dom_sf"/>
</dbReference>
<dbReference type="RefSeq" id="XP_033400199.1">
    <property type="nucleotide sequence ID" value="XM_033535426.1"/>
</dbReference>
<dbReference type="Pfam" id="PF00975">
    <property type="entry name" value="Thioesterase"/>
    <property type="match status" value="1"/>
</dbReference>
<keyword evidence="6" id="KW-0511">Multifunctional enzyme</keyword>
<feature type="domain" description="Carrier" evidence="9">
    <location>
        <begin position="1654"/>
        <end position="1728"/>
    </location>
</feature>
<dbReference type="SUPFAM" id="SSF52151">
    <property type="entry name" value="FabD/lysophospholipase-like"/>
    <property type="match status" value="1"/>
</dbReference>
<dbReference type="Pfam" id="PF14765">
    <property type="entry name" value="PS-DH"/>
    <property type="match status" value="1"/>
</dbReference>
<dbReference type="SUPFAM" id="SSF47336">
    <property type="entry name" value="ACP-like"/>
    <property type="match status" value="2"/>
</dbReference>
<dbReference type="FunFam" id="1.10.1200.10:FF:000011">
    <property type="entry name" value="Sterigmatocystin biosynthesis polyketide synthase"/>
    <property type="match status" value="1"/>
</dbReference>
<keyword evidence="5" id="KW-0677">Repeat</keyword>
<evidence type="ECO:0000256" key="6">
    <source>
        <dbReference type="ARBA" id="ARBA00023268"/>
    </source>
</evidence>
<dbReference type="Pfam" id="PF00698">
    <property type="entry name" value="Acyl_transf_1"/>
    <property type="match status" value="1"/>
</dbReference>
<dbReference type="InterPro" id="IPR020841">
    <property type="entry name" value="PKS_Beta-ketoAc_synthase_dom"/>
</dbReference>
<dbReference type="Gene3D" id="3.40.47.10">
    <property type="match status" value="1"/>
</dbReference>
<dbReference type="NCBIfam" id="TIGR04532">
    <property type="entry name" value="PT_fungal_PKS"/>
    <property type="match status" value="1"/>
</dbReference>
<dbReference type="Pfam" id="PF16073">
    <property type="entry name" value="SAT"/>
    <property type="match status" value="1"/>
</dbReference>
<dbReference type="InterPro" id="IPR001031">
    <property type="entry name" value="Thioesterase"/>
</dbReference>
<dbReference type="Gene3D" id="3.40.366.10">
    <property type="entry name" value="Malonyl-Coenzyme A Acyl Carrier Protein, domain 2"/>
    <property type="match status" value="2"/>
</dbReference>
<evidence type="ECO:0000256" key="5">
    <source>
        <dbReference type="ARBA" id="ARBA00022737"/>
    </source>
</evidence>
<dbReference type="SUPFAM" id="SSF53474">
    <property type="entry name" value="alpha/beta-Hydrolases"/>
    <property type="match status" value="1"/>
</dbReference>
<dbReference type="SMART" id="SM00825">
    <property type="entry name" value="PKS_KS"/>
    <property type="match status" value="1"/>
</dbReference>
<dbReference type="GO" id="GO:0031177">
    <property type="term" value="F:phosphopantetheine binding"/>
    <property type="evidence" value="ECO:0007669"/>
    <property type="project" value="InterPro"/>
</dbReference>
<dbReference type="InterPro" id="IPR036736">
    <property type="entry name" value="ACP-like_sf"/>
</dbReference>
<reference evidence="12" key="1">
    <citation type="journal article" date="2020" name="Stud. Mycol.">
        <title>101 Dothideomycetes genomes: a test case for predicting lifestyles and emergence of pathogens.</title>
        <authorList>
            <person name="Haridas S."/>
            <person name="Albert R."/>
            <person name="Binder M."/>
            <person name="Bloem J."/>
            <person name="Labutti K."/>
            <person name="Salamov A."/>
            <person name="Andreopoulos B."/>
            <person name="Baker S."/>
            <person name="Barry K."/>
            <person name="Bills G."/>
            <person name="Bluhm B."/>
            <person name="Cannon C."/>
            <person name="Castanera R."/>
            <person name="Culley D."/>
            <person name="Daum C."/>
            <person name="Ezra D."/>
            <person name="Gonzalez J."/>
            <person name="Henrissat B."/>
            <person name="Kuo A."/>
            <person name="Liang C."/>
            <person name="Lipzen A."/>
            <person name="Lutzoni F."/>
            <person name="Magnuson J."/>
            <person name="Mondo S."/>
            <person name="Nolan M."/>
            <person name="Ohm R."/>
            <person name="Pangilinan J."/>
            <person name="Park H.-J."/>
            <person name="Ramirez L."/>
            <person name="Alfaro M."/>
            <person name="Sun H."/>
            <person name="Tritt A."/>
            <person name="Yoshinaga Y."/>
            <person name="Zwiers L.-H."/>
            <person name="Turgeon B."/>
            <person name="Goodwin S."/>
            <person name="Spatafora J."/>
            <person name="Crous P."/>
            <person name="Grigoriev I."/>
        </authorList>
    </citation>
    <scope>NUCLEOTIDE SEQUENCE</scope>
    <source>
        <strain evidence="12">CBS 121167</strain>
    </source>
</reference>
<feature type="domain" description="Carrier" evidence="9">
    <location>
        <begin position="1785"/>
        <end position="1862"/>
    </location>
</feature>
<dbReference type="InterPro" id="IPR050091">
    <property type="entry name" value="PKS_NRPS_Biosynth_Enz"/>
</dbReference>
<dbReference type="Gene3D" id="3.30.70.3290">
    <property type="match status" value="1"/>
</dbReference>
<feature type="compositionally biased region" description="Acidic residues" evidence="8">
    <location>
        <begin position="1734"/>
        <end position="1743"/>
    </location>
</feature>
<dbReference type="Proteomes" id="UP000799438">
    <property type="component" value="Unassembled WGS sequence"/>
</dbReference>